<gene>
    <name evidence="1" type="ORF">J7I42_31565</name>
</gene>
<comment type="caution">
    <text evidence="1">The sequence shown here is derived from an EMBL/GenBank/DDBJ whole genome shotgun (WGS) entry which is preliminary data.</text>
</comment>
<evidence type="ECO:0000313" key="2">
    <source>
        <dbReference type="Proteomes" id="UP000677244"/>
    </source>
</evidence>
<organism evidence="1 2">
    <name type="scientific">Niastella soli</name>
    <dbReference type="NCBI Taxonomy" id="2821487"/>
    <lineage>
        <taxon>Bacteria</taxon>
        <taxon>Pseudomonadati</taxon>
        <taxon>Bacteroidota</taxon>
        <taxon>Chitinophagia</taxon>
        <taxon>Chitinophagales</taxon>
        <taxon>Chitinophagaceae</taxon>
        <taxon>Niastella</taxon>
    </lineage>
</organism>
<evidence type="ECO:0008006" key="3">
    <source>
        <dbReference type="Google" id="ProtNLM"/>
    </source>
</evidence>
<evidence type="ECO:0000313" key="1">
    <source>
        <dbReference type="EMBL" id="MBO9204869.1"/>
    </source>
</evidence>
<keyword evidence="2" id="KW-1185">Reference proteome</keyword>
<sequence>MSENTFHIRVKKEYAAALIEDLIKVHAVEPIPDEEAIELTEQQKAALDNELANIASNPGYLQNWNDIKHRYKKP</sequence>
<reference evidence="1 2" key="1">
    <citation type="submission" date="2021-03" db="EMBL/GenBank/DDBJ databases">
        <title>Assistant Professor.</title>
        <authorList>
            <person name="Huq M.A."/>
        </authorList>
    </citation>
    <scope>NUCLEOTIDE SEQUENCE [LARGE SCALE GENOMIC DNA]</scope>
    <source>
        <strain evidence="1 2">MAH-29</strain>
    </source>
</reference>
<proteinExistence type="predicted"/>
<dbReference type="RefSeq" id="WP_209143867.1">
    <property type="nucleotide sequence ID" value="NZ_JAGHKO010000017.1"/>
</dbReference>
<accession>A0ABS3Z3X7</accession>
<dbReference type="EMBL" id="JAGHKO010000017">
    <property type="protein sequence ID" value="MBO9204869.1"/>
    <property type="molecule type" value="Genomic_DNA"/>
</dbReference>
<dbReference type="Proteomes" id="UP000677244">
    <property type="component" value="Unassembled WGS sequence"/>
</dbReference>
<name>A0ABS3Z3X7_9BACT</name>
<protein>
    <recommendedName>
        <fullName evidence="3">Addiction module component</fullName>
    </recommendedName>
</protein>